<feature type="compositionally biased region" description="Basic and acidic residues" evidence="2">
    <location>
        <begin position="66"/>
        <end position="83"/>
    </location>
</feature>
<feature type="region of interest" description="Disordered" evidence="2">
    <location>
        <begin position="1"/>
        <end position="83"/>
    </location>
</feature>
<dbReference type="Proteomes" id="UP000572377">
    <property type="component" value="Unassembled WGS sequence"/>
</dbReference>
<feature type="compositionally biased region" description="Basic and acidic residues" evidence="2">
    <location>
        <begin position="1"/>
        <end position="19"/>
    </location>
</feature>
<dbReference type="EMBL" id="JABFBC010000001">
    <property type="protein sequence ID" value="NNU79260.1"/>
    <property type="molecule type" value="Genomic_DNA"/>
</dbReference>
<reference evidence="3 4" key="1">
    <citation type="submission" date="2020-05" db="EMBL/GenBank/DDBJ databases">
        <title>Gimesia benthica sp. nov., a novel planctomycete isolated from a deep-sea water sample of the Northwest Indian Ocean.</title>
        <authorList>
            <person name="Wang J."/>
            <person name="Ruan C."/>
            <person name="Song L."/>
            <person name="Zhu Y."/>
            <person name="Li A."/>
            <person name="Zheng X."/>
            <person name="Wang L."/>
            <person name="Lu Z."/>
            <person name="Huang Y."/>
            <person name="Du W."/>
            <person name="Zhou Y."/>
            <person name="Huang L."/>
            <person name="Dai X."/>
        </authorList>
    </citation>
    <scope>NUCLEOTIDE SEQUENCE [LARGE SCALE GENOMIC DNA]</scope>
    <source>
        <strain evidence="3 4">YYQ-30</strain>
    </source>
</reference>
<proteinExistence type="predicted"/>
<feature type="region of interest" description="Disordered" evidence="2">
    <location>
        <begin position="97"/>
        <end position="129"/>
    </location>
</feature>
<evidence type="ECO:0000256" key="1">
    <source>
        <dbReference type="SAM" id="Coils"/>
    </source>
</evidence>
<keyword evidence="4" id="KW-1185">Reference proteome</keyword>
<gene>
    <name evidence="3" type="ORF">HMH01_02310</name>
</gene>
<evidence type="ECO:0000256" key="2">
    <source>
        <dbReference type="SAM" id="MobiDB-lite"/>
    </source>
</evidence>
<feature type="coiled-coil region" evidence="1">
    <location>
        <begin position="302"/>
        <end position="329"/>
    </location>
</feature>
<evidence type="ECO:0000313" key="3">
    <source>
        <dbReference type="EMBL" id="NNU79260.1"/>
    </source>
</evidence>
<comment type="caution">
    <text evidence="3">The sequence shown here is derived from an EMBL/GenBank/DDBJ whole genome shotgun (WGS) entry which is preliminary data.</text>
</comment>
<name>A0A849L058_9RHOB</name>
<evidence type="ECO:0000313" key="4">
    <source>
        <dbReference type="Proteomes" id="UP000572377"/>
    </source>
</evidence>
<protein>
    <recommendedName>
        <fullName evidence="5">Inner membrane protein</fullName>
    </recommendedName>
</protein>
<organism evidence="3 4">
    <name type="scientific">Halovulum dunhuangense</name>
    <dbReference type="NCBI Taxonomy" id="1505036"/>
    <lineage>
        <taxon>Bacteria</taxon>
        <taxon>Pseudomonadati</taxon>
        <taxon>Pseudomonadota</taxon>
        <taxon>Alphaproteobacteria</taxon>
        <taxon>Rhodobacterales</taxon>
        <taxon>Paracoccaceae</taxon>
        <taxon>Halovulum</taxon>
    </lineage>
</organism>
<feature type="compositionally biased region" description="Basic and acidic residues" evidence="2">
    <location>
        <begin position="115"/>
        <end position="128"/>
    </location>
</feature>
<evidence type="ECO:0008006" key="5">
    <source>
        <dbReference type="Google" id="ProtNLM"/>
    </source>
</evidence>
<dbReference type="AlphaFoldDB" id="A0A849L058"/>
<feature type="compositionally biased region" description="Low complexity" evidence="2">
    <location>
        <begin position="97"/>
        <end position="109"/>
    </location>
</feature>
<dbReference type="RefSeq" id="WP_171322075.1">
    <property type="nucleotide sequence ID" value="NZ_JABFBC010000001.1"/>
</dbReference>
<sequence length="492" mass="48772">MAKSPQDSEKPTDPEEKDAATGLPETGLPETGLSGIGLSGTGLPETPKDDADTGGDAVAGDASDGDAPRRAGDDDADAAEERRAALDAALAASPLVASGAAPASAEPAPAGGGARDQDAHDHDEESHRSLASKALTGLILLLVGGALALWAGPRVAPHLPSGLGAVKAWLMPGEAMSVQRIAEVEAALSARIDGIAAGIDADTAAAQAEAAAAAVEARLEERLAALADQVAAADSASIESRLATVEGRLEGLAAELASVETGAAAPAALGEADLAVIEGLRAELGALADRQGAISQRIDDVEAAVARRLSEAEAEVAAAEEAATTVRSAALSEAALTAMRAALGSGEPYAEALASFEENSGAAVPEGLRASAEGGVATLGTLRTAFADAAHQAIRAVIRAEGGSGLAGRFGAFLEAQVATRSLTPQEGSDADAILSRAEDALRRDNLTAALDELGALPEPALAAMEGWIARAEARLAAQAGLAELSAAGAVN</sequence>
<accession>A0A849L058</accession>
<keyword evidence="1" id="KW-0175">Coiled coil</keyword>